<accession>A0A3B0SPZ8</accession>
<dbReference type="InterPro" id="IPR007814">
    <property type="entry name" value="PaaA_PaaC"/>
</dbReference>
<evidence type="ECO:0000313" key="1">
    <source>
        <dbReference type="EMBL" id="VAW08381.1"/>
    </source>
</evidence>
<reference evidence="1" key="1">
    <citation type="submission" date="2018-06" db="EMBL/GenBank/DDBJ databases">
        <authorList>
            <person name="Zhirakovskaya E."/>
        </authorList>
    </citation>
    <scope>NUCLEOTIDE SEQUENCE</scope>
</reference>
<dbReference type="Pfam" id="PF05138">
    <property type="entry name" value="PaaA_PaaC"/>
    <property type="match status" value="1"/>
</dbReference>
<dbReference type="InterPro" id="IPR012347">
    <property type="entry name" value="Ferritin-like"/>
</dbReference>
<protein>
    <submittedName>
        <fullName evidence="1">Phenylacetic acid catabolic protein</fullName>
    </submittedName>
</protein>
<dbReference type="GO" id="GO:0010124">
    <property type="term" value="P:phenylacetate catabolic process"/>
    <property type="evidence" value="ECO:0007669"/>
    <property type="project" value="InterPro"/>
</dbReference>
<dbReference type="InterPro" id="IPR009078">
    <property type="entry name" value="Ferritin-like_SF"/>
</dbReference>
<sequence>MPDDVSIQDYLEKGGKLSAPDNTPPRYRAELLRIMASFVDSELAGAAGFADIINDGPGITERIAASRIVLEKFDHAERVLKIMGEFGANIERYQNIHPWNSRVGRDEDLGGDRLDGDMRLNVFHHPILDWTDAVTMNVMMGYATIIQLKELSQCSYQPL</sequence>
<dbReference type="Gene3D" id="1.20.1260.10">
    <property type="match status" value="1"/>
</dbReference>
<proteinExistence type="predicted"/>
<name>A0A3B0SPZ8_9ZZZZ</name>
<organism evidence="1">
    <name type="scientific">hydrothermal vent metagenome</name>
    <dbReference type="NCBI Taxonomy" id="652676"/>
    <lineage>
        <taxon>unclassified sequences</taxon>
        <taxon>metagenomes</taxon>
        <taxon>ecological metagenomes</taxon>
    </lineage>
</organism>
<dbReference type="AlphaFoldDB" id="A0A3B0SPZ8"/>
<dbReference type="SUPFAM" id="SSF47240">
    <property type="entry name" value="Ferritin-like"/>
    <property type="match status" value="1"/>
</dbReference>
<dbReference type="EMBL" id="UOEH01000657">
    <property type="protein sequence ID" value="VAW08381.1"/>
    <property type="molecule type" value="Genomic_DNA"/>
</dbReference>
<feature type="non-terminal residue" evidence="1">
    <location>
        <position position="159"/>
    </location>
</feature>
<gene>
    <name evidence="1" type="ORF">MNBD_ALPHA05-2106</name>
</gene>